<reference evidence="2" key="1">
    <citation type="journal article" date="2019" name="Int. J. Syst. Evol. Microbiol.">
        <title>The Global Catalogue of Microorganisms (GCM) 10K type strain sequencing project: providing services to taxonomists for standard genome sequencing and annotation.</title>
        <authorList>
            <consortium name="The Broad Institute Genomics Platform"/>
            <consortium name="The Broad Institute Genome Sequencing Center for Infectious Disease"/>
            <person name="Wu L."/>
            <person name="Ma J."/>
        </authorList>
    </citation>
    <scope>NUCLEOTIDE SEQUENCE [LARGE SCALE GENOMIC DNA]</scope>
    <source>
        <strain evidence="2">JCM 1407</strain>
    </source>
</reference>
<sequence length="87" mass="9458">MSYSGYNYQKDVVALIKDKNEAVIGYKLSDGEILSKEEAIKRAAEGEINDVVIGTSKNGDQYLHGIPEATGGIDLESLPIIDDNSLR</sequence>
<dbReference type="Proteomes" id="UP001501510">
    <property type="component" value="Unassembled WGS sequence"/>
</dbReference>
<protein>
    <submittedName>
        <fullName evidence="1">DUF3892 domain-containing protein</fullName>
    </submittedName>
</protein>
<dbReference type="RefSeq" id="WP_343760995.1">
    <property type="nucleotide sequence ID" value="NZ_BAAACG010000008.1"/>
</dbReference>
<organism evidence="1 2">
    <name type="scientific">Clostridium oceanicum</name>
    <dbReference type="NCBI Taxonomy" id="1543"/>
    <lineage>
        <taxon>Bacteria</taxon>
        <taxon>Bacillati</taxon>
        <taxon>Bacillota</taxon>
        <taxon>Clostridia</taxon>
        <taxon>Eubacteriales</taxon>
        <taxon>Clostridiaceae</taxon>
        <taxon>Clostridium</taxon>
    </lineage>
</organism>
<evidence type="ECO:0000313" key="2">
    <source>
        <dbReference type="Proteomes" id="UP001501510"/>
    </source>
</evidence>
<comment type="caution">
    <text evidence="1">The sequence shown here is derived from an EMBL/GenBank/DDBJ whole genome shotgun (WGS) entry which is preliminary data.</text>
</comment>
<accession>A0ABP3UT62</accession>
<proteinExistence type="predicted"/>
<keyword evidence="2" id="KW-1185">Reference proteome</keyword>
<dbReference type="Pfam" id="PF13031">
    <property type="entry name" value="DUF3892"/>
    <property type="match status" value="1"/>
</dbReference>
<evidence type="ECO:0000313" key="1">
    <source>
        <dbReference type="EMBL" id="GAA0739569.1"/>
    </source>
</evidence>
<dbReference type="EMBL" id="BAAACG010000008">
    <property type="protein sequence ID" value="GAA0739569.1"/>
    <property type="molecule type" value="Genomic_DNA"/>
</dbReference>
<name>A0ABP3UT62_9CLOT</name>
<gene>
    <name evidence="1" type="ORF">GCM10008906_18500</name>
</gene>
<dbReference type="InterPro" id="IPR024997">
    <property type="entry name" value="DUF3892"/>
</dbReference>